<keyword evidence="1" id="KW-0175">Coiled coil</keyword>
<feature type="region of interest" description="Disordered" evidence="2">
    <location>
        <begin position="152"/>
        <end position="179"/>
    </location>
</feature>
<reference evidence="4" key="1">
    <citation type="submission" date="2025-08" db="UniProtKB">
        <authorList>
            <consortium name="Ensembl"/>
        </authorList>
    </citation>
    <scope>IDENTIFICATION</scope>
</reference>
<dbReference type="InterPro" id="IPR026614">
    <property type="entry name" value="ANGPTL8"/>
</dbReference>
<dbReference type="AlphaFoldDB" id="A0A8C7EEW9"/>
<evidence type="ECO:0000313" key="4">
    <source>
        <dbReference type="Ensembl" id="ENSNPEP00000014812.1"/>
    </source>
</evidence>
<evidence type="ECO:0000256" key="2">
    <source>
        <dbReference type="SAM" id="MobiDB-lite"/>
    </source>
</evidence>
<organism evidence="4 5">
    <name type="scientific">Nothoprocta perdicaria</name>
    <name type="common">Chilean tinamou</name>
    <name type="synonym">Crypturus perdicarius</name>
    <dbReference type="NCBI Taxonomy" id="30464"/>
    <lineage>
        <taxon>Eukaryota</taxon>
        <taxon>Metazoa</taxon>
        <taxon>Chordata</taxon>
        <taxon>Craniata</taxon>
        <taxon>Vertebrata</taxon>
        <taxon>Euteleostomi</taxon>
        <taxon>Archelosauria</taxon>
        <taxon>Archosauria</taxon>
        <taxon>Dinosauria</taxon>
        <taxon>Saurischia</taxon>
        <taxon>Theropoda</taxon>
        <taxon>Coelurosauria</taxon>
        <taxon>Aves</taxon>
        <taxon>Palaeognathae</taxon>
        <taxon>Tinamiformes</taxon>
        <taxon>Tinamidae</taxon>
        <taxon>Nothoprocta</taxon>
    </lineage>
</organism>
<feature type="chain" id="PRO_5034037552" evidence="3">
    <location>
        <begin position="20"/>
        <end position="179"/>
    </location>
</feature>
<protein>
    <submittedName>
        <fullName evidence="4">Uncharacterized protein</fullName>
    </submittedName>
</protein>
<keyword evidence="3" id="KW-0732">Signal</keyword>
<evidence type="ECO:0000256" key="3">
    <source>
        <dbReference type="SAM" id="SignalP"/>
    </source>
</evidence>
<evidence type="ECO:0000313" key="5">
    <source>
        <dbReference type="Proteomes" id="UP000694420"/>
    </source>
</evidence>
<dbReference type="GO" id="GO:0070328">
    <property type="term" value="P:triglyceride homeostasis"/>
    <property type="evidence" value="ECO:0007669"/>
    <property type="project" value="InterPro"/>
</dbReference>
<keyword evidence="5" id="KW-1185">Reference proteome</keyword>
<feature type="signal peptide" evidence="3">
    <location>
        <begin position="1"/>
        <end position="19"/>
    </location>
</feature>
<dbReference type="Proteomes" id="UP000694420">
    <property type="component" value="Unplaced"/>
</dbReference>
<proteinExistence type="predicted"/>
<sequence length="179" mass="19237">MQLVGAALVLCAAAAAGTAAPLAGSAAARGKERRAQFASWDEVNVLAHGLLQLGHGLKEHVDRTKGQLRELGGRLGAHNASLGRLVRQAREAQERGELLRASVRELEGRGRQLAELADALRQRLDEVAADKATIRGRLELLEERVRQVLQVRPGGNQSDKDLGALQVSQRPRLTVASAR</sequence>
<dbReference type="Ensembl" id="ENSNPET00000015178.1">
    <property type="protein sequence ID" value="ENSNPEP00000014812.1"/>
    <property type="gene ID" value="ENSNPEG00000011069.1"/>
</dbReference>
<dbReference type="PANTHER" id="PTHR21463">
    <property type="entry name" value="ANGIOPOIETIN-LIKE PROTEIN 8"/>
    <property type="match status" value="1"/>
</dbReference>
<name>A0A8C7EEW9_NOTPE</name>
<evidence type="ECO:0000256" key="1">
    <source>
        <dbReference type="SAM" id="Coils"/>
    </source>
</evidence>
<reference evidence="4" key="2">
    <citation type="submission" date="2025-09" db="UniProtKB">
        <authorList>
            <consortium name="Ensembl"/>
        </authorList>
    </citation>
    <scope>IDENTIFICATION</scope>
</reference>
<accession>A0A8C7EEW9</accession>
<feature type="coiled-coil region" evidence="1">
    <location>
        <begin position="89"/>
        <end position="144"/>
    </location>
</feature>
<dbReference type="GO" id="GO:0019216">
    <property type="term" value="P:regulation of lipid metabolic process"/>
    <property type="evidence" value="ECO:0007669"/>
    <property type="project" value="InterPro"/>
</dbReference>
<dbReference type="PANTHER" id="PTHR21463:SF0">
    <property type="entry name" value="ANGIOPOIETIN-LIKE PROTEIN 8"/>
    <property type="match status" value="1"/>
</dbReference>